<dbReference type="GO" id="GO:0003964">
    <property type="term" value="F:RNA-directed DNA polymerase activity"/>
    <property type="evidence" value="ECO:0007669"/>
    <property type="project" value="UniProtKB-KW"/>
</dbReference>
<dbReference type="FunFam" id="3.10.20.370:FF:000001">
    <property type="entry name" value="Retrovirus-related Pol polyprotein from transposon 17.6-like protein"/>
    <property type="match status" value="1"/>
</dbReference>
<gene>
    <name evidence="7" type="ORF">ANCDUO_04868</name>
</gene>
<dbReference type="Proteomes" id="UP000054047">
    <property type="component" value="Unassembled WGS sequence"/>
</dbReference>
<proteinExistence type="predicted"/>
<dbReference type="SUPFAM" id="SSF56672">
    <property type="entry name" value="DNA/RNA polymerases"/>
    <property type="match status" value="1"/>
</dbReference>
<feature type="domain" description="Reverse transcriptase" evidence="6">
    <location>
        <begin position="112"/>
        <end position="320"/>
    </location>
</feature>
<dbReference type="Pfam" id="PF23309">
    <property type="entry name" value="DUF7083"/>
    <property type="match status" value="1"/>
</dbReference>
<dbReference type="InterPro" id="IPR055510">
    <property type="entry name" value="DUF7083"/>
</dbReference>
<keyword evidence="8" id="KW-1185">Reference proteome</keyword>
<reference evidence="7 8" key="1">
    <citation type="submission" date="2013-12" db="EMBL/GenBank/DDBJ databases">
        <title>Draft genome of the parsitic nematode Ancylostoma duodenale.</title>
        <authorList>
            <person name="Mitreva M."/>
        </authorList>
    </citation>
    <scope>NUCLEOTIDE SEQUENCE [LARGE SCALE GENOMIC DNA]</scope>
    <source>
        <strain evidence="7 8">Zhejiang</strain>
    </source>
</reference>
<evidence type="ECO:0000259" key="6">
    <source>
        <dbReference type="PROSITE" id="PS50878"/>
    </source>
</evidence>
<dbReference type="PANTHER" id="PTHR37984:SF5">
    <property type="entry name" value="PROTEIN NYNRIN-LIKE"/>
    <property type="match status" value="1"/>
</dbReference>
<dbReference type="EMBL" id="KN727860">
    <property type="protein sequence ID" value="KIH64820.1"/>
    <property type="molecule type" value="Genomic_DNA"/>
</dbReference>
<dbReference type="EC" id="2.7.7.49" evidence="1"/>
<accession>A0A0C2GU32</accession>
<keyword evidence="2" id="KW-0540">Nuclease</keyword>
<dbReference type="PANTHER" id="PTHR37984">
    <property type="entry name" value="PROTEIN CBG26694"/>
    <property type="match status" value="1"/>
</dbReference>
<evidence type="ECO:0000256" key="4">
    <source>
        <dbReference type="ARBA" id="ARBA00022918"/>
    </source>
</evidence>
<dbReference type="AlphaFoldDB" id="A0A0C2GU32"/>
<sequence length="498" mass="57078">MDAEEMMVMFREMMEGRKEMMEMSMGHVAEQKGATSEVASVPNMMSALINRIEKFVFDPEMDMALTKWYTRYKEVFVEEAKQLAERARKNESMSYHMRMMVAEVKAGQNDDIAMKLKKTHPEVFEEGLGLCTKEKTDLQLVGDVRPVFKACRPVPHAAVEVVAKKVIAPLSHSEWSALFFLCEKVQRNVEMPEDVFATLNGGAVFSQIDLSNAYLQIELSDDSKKMVVINTHRGVYKYNRQPFGIKTAPVIFQRIMNKMVAGLRCVATFLDDILVCGRTEQEHVENMRALIERIAEYRFKVRIEKCSLAKPEIGYLGFIVDEYDRRPNPEKIEAIKIMVEPTNVGQLRASLGMITYYAAFTPTMKDLRGPVDALLKKDVKWEWTSRQQTAFEKQKKALSSELNLAHYDPRQKIVVAADARDYGIGCMISHRYADGSEKPIAHASRSLTAAEKNYSQIEKEAMGIVFVVKKFRKYVFGRKFLLLTDHKPLLAVTRREFR</sequence>
<evidence type="ECO:0000256" key="1">
    <source>
        <dbReference type="ARBA" id="ARBA00012493"/>
    </source>
</evidence>
<dbReference type="Gene3D" id="3.10.10.10">
    <property type="entry name" value="HIV Type 1 Reverse Transcriptase, subunit A, domain 1"/>
    <property type="match status" value="1"/>
</dbReference>
<evidence type="ECO:0000256" key="2">
    <source>
        <dbReference type="ARBA" id="ARBA00022722"/>
    </source>
</evidence>
<evidence type="ECO:0000256" key="5">
    <source>
        <dbReference type="ARBA" id="ARBA00023268"/>
    </source>
</evidence>
<dbReference type="Gene3D" id="3.30.70.270">
    <property type="match status" value="2"/>
</dbReference>
<dbReference type="GO" id="GO:0004519">
    <property type="term" value="F:endonuclease activity"/>
    <property type="evidence" value="ECO:0007669"/>
    <property type="project" value="UniProtKB-KW"/>
</dbReference>
<dbReference type="Pfam" id="PF00078">
    <property type="entry name" value="RVT_1"/>
    <property type="match status" value="1"/>
</dbReference>
<dbReference type="OrthoDB" id="8022549at2759"/>
<name>A0A0C2GU32_9BILA</name>
<evidence type="ECO:0000256" key="3">
    <source>
        <dbReference type="ARBA" id="ARBA00022759"/>
    </source>
</evidence>
<dbReference type="InterPro" id="IPR043502">
    <property type="entry name" value="DNA/RNA_pol_sf"/>
</dbReference>
<organism evidence="7 8">
    <name type="scientific">Ancylostoma duodenale</name>
    <dbReference type="NCBI Taxonomy" id="51022"/>
    <lineage>
        <taxon>Eukaryota</taxon>
        <taxon>Metazoa</taxon>
        <taxon>Ecdysozoa</taxon>
        <taxon>Nematoda</taxon>
        <taxon>Chromadorea</taxon>
        <taxon>Rhabditida</taxon>
        <taxon>Rhabditina</taxon>
        <taxon>Rhabditomorpha</taxon>
        <taxon>Strongyloidea</taxon>
        <taxon>Ancylostomatidae</taxon>
        <taxon>Ancylostomatinae</taxon>
        <taxon>Ancylostoma</taxon>
    </lineage>
</organism>
<dbReference type="CDD" id="cd01647">
    <property type="entry name" value="RT_LTR"/>
    <property type="match status" value="1"/>
</dbReference>
<keyword evidence="4 7" id="KW-0808">Transferase</keyword>
<dbReference type="InterPro" id="IPR041577">
    <property type="entry name" value="RT_RNaseH_2"/>
</dbReference>
<protein>
    <recommendedName>
        <fullName evidence="1">RNA-directed DNA polymerase</fullName>
        <ecNumber evidence="1">2.7.7.49</ecNumber>
    </recommendedName>
</protein>
<keyword evidence="4 7" id="KW-0548">Nucleotidyltransferase</keyword>
<dbReference type="InterPro" id="IPR050951">
    <property type="entry name" value="Retrovirus_Pol_polyprotein"/>
</dbReference>
<evidence type="ECO:0000313" key="8">
    <source>
        <dbReference type="Proteomes" id="UP000054047"/>
    </source>
</evidence>
<dbReference type="FunFam" id="3.30.70.270:FF:000020">
    <property type="entry name" value="Transposon Tf2-6 polyprotein-like Protein"/>
    <property type="match status" value="1"/>
</dbReference>
<dbReference type="PROSITE" id="PS50878">
    <property type="entry name" value="RT_POL"/>
    <property type="match status" value="1"/>
</dbReference>
<evidence type="ECO:0000313" key="7">
    <source>
        <dbReference type="EMBL" id="KIH64820.1"/>
    </source>
</evidence>
<dbReference type="InterPro" id="IPR000477">
    <property type="entry name" value="RT_dom"/>
</dbReference>
<dbReference type="InterPro" id="IPR043128">
    <property type="entry name" value="Rev_trsase/Diguanyl_cyclase"/>
</dbReference>
<keyword evidence="3" id="KW-0255">Endonuclease</keyword>
<keyword evidence="4 7" id="KW-0695">RNA-directed DNA polymerase</keyword>
<keyword evidence="3" id="KW-0378">Hydrolase</keyword>
<keyword evidence="5" id="KW-0511">Multifunctional enzyme</keyword>
<dbReference type="CDD" id="cd09274">
    <property type="entry name" value="RNase_HI_RT_Ty3"/>
    <property type="match status" value="1"/>
</dbReference>
<dbReference type="Pfam" id="PF17919">
    <property type="entry name" value="RT_RNaseH_2"/>
    <property type="match status" value="1"/>
</dbReference>